<gene>
    <name evidence="2" type="ORF">PTQ27_04585</name>
</gene>
<reference evidence="2 3" key="1">
    <citation type="submission" date="2023-02" db="EMBL/GenBank/DDBJ databases">
        <title>Mannheimia cairiniae sp. nov., a novel species of Mannheimia obtained from moscovy ducks (Cairina moschata) and reclassification of Mannheimia ovis as heterotypic synonym of Mannheimia pernigra.</title>
        <authorList>
            <person name="Christensen H."/>
        </authorList>
    </citation>
    <scope>NUCLEOTIDE SEQUENCE [LARGE SCALE GENOMIC DNA]</scope>
    <source>
        <strain evidence="2 3">AT1</strain>
    </source>
</reference>
<proteinExistence type="predicted"/>
<evidence type="ECO:0000313" key="2">
    <source>
        <dbReference type="EMBL" id="MDD0823752.1"/>
    </source>
</evidence>
<name>A0ABT5MNI7_9PAST</name>
<feature type="compositionally biased region" description="Acidic residues" evidence="1">
    <location>
        <begin position="210"/>
        <end position="219"/>
    </location>
</feature>
<keyword evidence="3" id="KW-1185">Reference proteome</keyword>
<organism evidence="2 3">
    <name type="scientific">Mannheimia cairinae</name>
    <dbReference type="NCBI Taxonomy" id="3025936"/>
    <lineage>
        <taxon>Bacteria</taxon>
        <taxon>Pseudomonadati</taxon>
        <taxon>Pseudomonadota</taxon>
        <taxon>Gammaproteobacteria</taxon>
        <taxon>Pasteurellales</taxon>
        <taxon>Pasteurellaceae</taxon>
        <taxon>Mannheimia</taxon>
    </lineage>
</organism>
<sequence>MTQIEIFKAGKRYDANGVLTEITPEMLQQTVATYNPEFHEAPLVIGHPKSNNPAWGWVKALSLEGDVLKAEVDQLDTEFSEMVATGKFKKVSAAFYLPDSPNNPHKGVLSLRHVGFLGAMSPAVKGLKQVEFAEDDEFVEFSEWGQANLFSRLRDWLVSKFGVDEANKALPPHEVDWLKEDAMREQIIKQVQAEQVTPEPIFNEPAQPEGEPEMSAEEKEELERLKAENDKLKAEKAQAEAEKAEAELEAEKAGNAEFCEGLVAEGKLAPVVKEAFIQALNNLSELKAGREPEFNEGEDVVSQLKAAMSQSPQIIQFGEFATADKAKEPEADEVAYSEHDDPARIELDRRVRAYMKDHDVDYGTALAAVQ</sequence>
<feature type="region of interest" description="Disordered" evidence="1">
    <location>
        <begin position="195"/>
        <end position="219"/>
    </location>
</feature>
<evidence type="ECO:0000256" key="1">
    <source>
        <dbReference type="SAM" id="MobiDB-lite"/>
    </source>
</evidence>
<dbReference type="EMBL" id="JAQSJE010000003">
    <property type="protein sequence ID" value="MDD0823752.1"/>
    <property type="molecule type" value="Genomic_DNA"/>
</dbReference>
<protein>
    <submittedName>
        <fullName evidence="2">Peptidase</fullName>
    </submittedName>
</protein>
<dbReference type="RefSeq" id="WP_273747862.1">
    <property type="nucleotide sequence ID" value="NZ_JAQSJE010000003.1"/>
</dbReference>
<comment type="caution">
    <text evidence="2">The sequence shown here is derived from an EMBL/GenBank/DDBJ whole genome shotgun (WGS) entry which is preliminary data.</text>
</comment>
<evidence type="ECO:0000313" key="3">
    <source>
        <dbReference type="Proteomes" id="UP001221909"/>
    </source>
</evidence>
<dbReference type="Proteomes" id="UP001221909">
    <property type="component" value="Unassembled WGS sequence"/>
</dbReference>
<accession>A0ABT5MNI7</accession>